<dbReference type="InterPro" id="IPR000846">
    <property type="entry name" value="DapB_N"/>
</dbReference>
<dbReference type="SUPFAM" id="SSF51735">
    <property type="entry name" value="NAD(P)-binding Rossmann-fold domains"/>
    <property type="match status" value="1"/>
</dbReference>
<dbReference type="GO" id="GO:0019877">
    <property type="term" value="P:diaminopimelate biosynthetic process"/>
    <property type="evidence" value="ECO:0007669"/>
    <property type="project" value="UniProtKB-KW"/>
</dbReference>
<dbReference type="GO" id="GO:0008839">
    <property type="term" value="F:4-hydroxy-tetrahydrodipicolinate reductase"/>
    <property type="evidence" value="ECO:0007669"/>
    <property type="project" value="UniProtKB-UniRule"/>
</dbReference>
<evidence type="ECO:0000256" key="5">
    <source>
        <dbReference type="ARBA" id="ARBA00023002"/>
    </source>
</evidence>
<dbReference type="NCBIfam" id="TIGR00036">
    <property type="entry name" value="dapB"/>
    <property type="match status" value="1"/>
</dbReference>
<evidence type="ECO:0000259" key="13">
    <source>
        <dbReference type="Pfam" id="PF01113"/>
    </source>
</evidence>
<comment type="catalytic activity">
    <reaction evidence="10">
        <text>(S)-2,3,4,5-tetrahydrodipicolinate + NADP(+) + H2O = (2S,4S)-4-hydroxy-2,3,4,5-tetrahydrodipicolinate + NADPH + H(+)</text>
        <dbReference type="Rhea" id="RHEA:35331"/>
        <dbReference type="ChEBI" id="CHEBI:15377"/>
        <dbReference type="ChEBI" id="CHEBI:15378"/>
        <dbReference type="ChEBI" id="CHEBI:16845"/>
        <dbReference type="ChEBI" id="CHEBI:57783"/>
        <dbReference type="ChEBI" id="CHEBI:58349"/>
        <dbReference type="ChEBI" id="CHEBI:67139"/>
        <dbReference type="EC" id="1.17.1.8"/>
    </reaction>
</comment>
<evidence type="ECO:0000256" key="11">
    <source>
        <dbReference type="ARBA" id="ARBA00049396"/>
    </source>
</evidence>
<dbReference type="EMBL" id="QCYK01000002">
    <property type="protein sequence ID" value="PUZ25277.1"/>
    <property type="molecule type" value="Genomic_DNA"/>
</dbReference>
<evidence type="ECO:0000313" key="15">
    <source>
        <dbReference type="EMBL" id="PUZ25277.1"/>
    </source>
</evidence>
<evidence type="ECO:0000256" key="9">
    <source>
        <dbReference type="ARBA" id="ARBA00038983"/>
    </source>
</evidence>
<dbReference type="SUPFAM" id="SSF55347">
    <property type="entry name" value="Glyceraldehyde-3-phosphate dehydrogenase-like, C-terminal domain"/>
    <property type="match status" value="1"/>
</dbReference>
<feature type="domain" description="Dihydrodipicolinate reductase C-terminal" evidence="14">
    <location>
        <begin position="106"/>
        <end position="236"/>
    </location>
</feature>
<dbReference type="GO" id="GO:0005829">
    <property type="term" value="C:cytosol"/>
    <property type="evidence" value="ECO:0007669"/>
    <property type="project" value="TreeGrafter"/>
</dbReference>
<evidence type="ECO:0000256" key="6">
    <source>
        <dbReference type="ARBA" id="ARBA00023027"/>
    </source>
</evidence>
<organism evidence="15 16">
    <name type="scientific">Chitinophaga parva</name>
    <dbReference type="NCBI Taxonomy" id="2169414"/>
    <lineage>
        <taxon>Bacteria</taxon>
        <taxon>Pseudomonadati</taxon>
        <taxon>Bacteroidota</taxon>
        <taxon>Chitinophagia</taxon>
        <taxon>Chitinophagales</taxon>
        <taxon>Chitinophagaceae</taxon>
        <taxon>Chitinophaga</taxon>
    </lineage>
</organism>
<evidence type="ECO:0000256" key="4">
    <source>
        <dbReference type="ARBA" id="ARBA00022915"/>
    </source>
</evidence>
<comment type="pathway">
    <text evidence="8">Amino-acid biosynthesis; L-lysine biosynthesis via DAP pathway; (S)-tetrahydrodipicolinate from L-aspartate: step 4/4.</text>
</comment>
<keyword evidence="7" id="KW-0457">Lysine biosynthesis</keyword>
<dbReference type="InterPro" id="IPR023940">
    <property type="entry name" value="DHDPR_bac"/>
</dbReference>
<dbReference type="PANTHER" id="PTHR20836:SF0">
    <property type="entry name" value="4-HYDROXY-TETRAHYDRODIPICOLINATE REDUCTASE 1, CHLOROPLASTIC-RELATED"/>
    <property type="match status" value="1"/>
</dbReference>
<keyword evidence="3" id="KW-0521">NADP</keyword>
<feature type="domain" description="Dihydrodipicolinate reductase N-terminal" evidence="13">
    <location>
        <begin position="1"/>
        <end position="103"/>
    </location>
</feature>
<dbReference type="EC" id="1.17.1.8" evidence="9 12"/>
<proteinExistence type="inferred from homology"/>
<dbReference type="Pfam" id="PF01113">
    <property type="entry name" value="DapB_N"/>
    <property type="match status" value="1"/>
</dbReference>
<keyword evidence="6" id="KW-0520">NAD</keyword>
<dbReference type="CDD" id="cd02274">
    <property type="entry name" value="DHDPR_N"/>
    <property type="match status" value="1"/>
</dbReference>
<name>A0A2T7BG68_9BACT</name>
<keyword evidence="5" id="KW-0560">Oxidoreductase</keyword>
<dbReference type="Proteomes" id="UP000244450">
    <property type="component" value="Unassembled WGS sequence"/>
</dbReference>
<evidence type="ECO:0000256" key="8">
    <source>
        <dbReference type="ARBA" id="ARBA00037922"/>
    </source>
</evidence>
<comment type="similarity">
    <text evidence="1">Belongs to the DapB family.</text>
</comment>
<evidence type="ECO:0000256" key="12">
    <source>
        <dbReference type="NCBIfam" id="TIGR00036"/>
    </source>
</evidence>
<dbReference type="InterPro" id="IPR036291">
    <property type="entry name" value="NAD(P)-bd_dom_sf"/>
</dbReference>
<dbReference type="AlphaFoldDB" id="A0A2T7BG68"/>
<reference evidence="15 16" key="1">
    <citation type="submission" date="2018-04" db="EMBL/GenBank/DDBJ databases">
        <title>Chitinophaga fuyangensis sp. nov., isolated from soil in a chemical factory.</title>
        <authorList>
            <person name="Chen K."/>
        </authorList>
    </citation>
    <scope>NUCLEOTIDE SEQUENCE [LARGE SCALE GENOMIC DNA]</scope>
    <source>
        <strain evidence="15 16">LY-1</strain>
    </source>
</reference>
<comment type="caution">
    <text evidence="15">The sequence shown here is derived from an EMBL/GenBank/DDBJ whole genome shotgun (WGS) entry which is preliminary data.</text>
</comment>
<evidence type="ECO:0000259" key="14">
    <source>
        <dbReference type="Pfam" id="PF05173"/>
    </source>
</evidence>
<dbReference type="PIRSF" id="PIRSF000161">
    <property type="entry name" value="DHPR"/>
    <property type="match status" value="1"/>
</dbReference>
<dbReference type="GO" id="GO:0009089">
    <property type="term" value="P:lysine biosynthetic process via diaminopimelate"/>
    <property type="evidence" value="ECO:0007669"/>
    <property type="project" value="UniProtKB-UniRule"/>
</dbReference>
<evidence type="ECO:0000256" key="2">
    <source>
        <dbReference type="ARBA" id="ARBA00022605"/>
    </source>
</evidence>
<dbReference type="Gene3D" id="3.30.360.10">
    <property type="entry name" value="Dihydrodipicolinate Reductase, domain 2"/>
    <property type="match status" value="1"/>
</dbReference>
<evidence type="ECO:0000313" key="16">
    <source>
        <dbReference type="Proteomes" id="UP000244450"/>
    </source>
</evidence>
<comment type="catalytic activity">
    <reaction evidence="11">
        <text>(S)-2,3,4,5-tetrahydrodipicolinate + NAD(+) + H2O = (2S,4S)-4-hydroxy-2,3,4,5-tetrahydrodipicolinate + NADH + H(+)</text>
        <dbReference type="Rhea" id="RHEA:35323"/>
        <dbReference type="ChEBI" id="CHEBI:15377"/>
        <dbReference type="ChEBI" id="CHEBI:15378"/>
        <dbReference type="ChEBI" id="CHEBI:16845"/>
        <dbReference type="ChEBI" id="CHEBI:57540"/>
        <dbReference type="ChEBI" id="CHEBI:57945"/>
        <dbReference type="ChEBI" id="CHEBI:67139"/>
        <dbReference type="EC" id="1.17.1.8"/>
    </reaction>
</comment>
<dbReference type="OrthoDB" id="9790352at2"/>
<dbReference type="RefSeq" id="WP_108687115.1">
    <property type="nucleotide sequence ID" value="NZ_QCYK01000002.1"/>
</dbReference>
<keyword evidence="4" id="KW-0220">Diaminopimelate biosynthesis</keyword>
<keyword evidence="2" id="KW-0028">Amino-acid biosynthesis</keyword>
<evidence type="ECO:0000256" key="1">
    <source>
        <dbReference type="ARBA" id="ARBA00006642"/>
    </source>
</evidence>
<dbReference type="InterPro" id="IPR022663">
    <property type="entry name" value="DapB_C"/>
</dbReference>
<evidence type="ECO:0000256" key="7">
    <source>
        <dbReference type="ARBA" id="ARBA00023154"/>
    </source>
</evidence>
<gene>
    <name evidence="15" type="primary">dapB</name>
    <name evidence="15" type="ORF">DCC81_13295</name>
</gene>
<evidence type="ECO:0000256" key="3">
    <source>
        <dbReference type="ARBA" id="ARBA00022857"/>
    </source>
</evidence>
<dbReference type="Pfam" id="PF05173">
    <property type="entry name" value="DapB_C"/>
    <property type="match status" value="1"/>
</dbReference>
<evidence type="ECO:0000256" key="10">
    <source>
        <dbReference type="ARBA" id="ARBA00049080"/>
    </source>
</evidence>
<dbReference type="Gene3D" id="3.40.50.720">
    <property type="entry name" value="NAD(P)-binding Rossmann-like Domain"/>
    <property type="match status" value="1"/>
</dbReference>
<sequence>MKIALIGYGKMGKAIETIALAKGHEISHRIGSSNRELLEKDSLSQADVAIEFTTPETAYPNILKCFEANVPVVCGSTGWLEHLPQIKALCLEKHQAFLYASNFSIGVNIFFELNQRLAELMANQPQYDVKMEEIHHTQKKDAPSGTAISLAEQILAKVSRKKSWINDQPPAMDQLAILSKRIDPTPGTHTITYTSEIDDITITHTAHSRQGFAAGAVVAAEWLQGKKGIFTMKDVLDL</sequence>
<accession>A0A2T7BG68</accession>
<protein>
    <recommendedName>
        <fullName evidence="9 12">4-hydroxy-tetrahydrodipicolinate reductase</fullName>
        <ecNumber evidence="9 12">1.17.1.8</ecNumber>
    </recommendedName>
</protein>
<keyword evidence="16" id="KW-1185">Reference proteome</keyword>
<dbReference type="PANTHER" id="PTHR20836">
    <property type="entry name" value="DIHYDRODIPICOLINATE REDUCTASE"/>
    <property type="match status" value="1"/>
</dbReference>